<dbReference type="Gene3D" id="1.25.10.10">
    <property type="entry name" value="Leucine-rich Repeat Variant"/>
    <property type="match status" value="2"/>
</dbReference>
<dbReference type="InterPro" id="IPR000225">
    <property type="entry name" value="Armadillo"/>
</dbReference>
<dbReference type="InterPro" id="IPR011989">
    <property type="entry name" value="ARM-like"/>
</dbReference>
<protein>
    <submittedName>
        <fullName evidence="3">Armadillo repeat-containing protein gudu-like</fullName>
    </submittedName>
</protein>
<keyword evidence="4" id="KW-1185">Reference proteome</keyword>
<dbReference type="PROSITE" id="PS50176">
    <property type="entry name" value="ARM_REPEAT"/>
    <property type="match status" value="2"/>
</dbReference>
<feature type="region of interest" description="Disordered" evidence="2">
    <location>
        <begin position="1"/>
        <end position="88"/>
    </location>
</feature>
<feature type="region of interest" description="Disordered" evidence="2">
    <location>
        <begin position="393"/>
        <end position="413"/>
    </location>
</feature>
<accession>A0A8J5N6L3</accession>
<name>A0A8J5N6L3_HOMAM</name>
<feature type="compositionally biased region" description="Acidic residues" evidence="2">
    <location>
        <begin position="61"/>
        <end position="88"/>
    </location>
</feature>
<feature type="repeat" description="ARM" evidence="1">
    <location>
        <begin position="509"/>
        <end position="551"/>
    </location>
</feature>
<gene>
    <name evidence="3" type="primary">gudu-L</name>
    <name evidence="3" type="ORF">Hamer_G016431</name>
</gene>
<dbReference type="SUPFAM" id="SSF48371">
    <property type="entry name" value="ARM repeat"/>
    <property type="match status" value="1"/>
</dbReference>
<evidence type="ECO:0000256" key="2">
    <source>
        <dbReference type="SAM" id="MobiDB-lite"/>
    </source>
</evidence>
<dbReference type="PANTHER" id="PTHR46241">
    <property type="entry name" value="ARMADILLO REPEAT-CONTAINING PROTEIN 4 ARMC4"/>
    <property type="match status" value="1"/>
</dbReference>
<dbReference type="AlphaFoldDB" id="A0A8J5N6L3"/>
<dbReference type="InterPro" id="IPR016024">
    <property type="entry name" value="ARM-type_fold"/>
</dbReference>
<feature type="compositionally biased region" description="Low complexity" evidence="2">
    <location>
        <begin position="404"/>
        <end position="413"/>
    </location>
</feature>
<feature type="non-terminal residue" evidence="3">
    <location>
        <position position="581"/>
    </location>
</feature>
<proteinExistence type="predicted"/>
<dbReference type="SMART" id="SM00185">
    <property type="entry name" value="ARM"/>
    <property type="match status" value="6"/>
</dbReference>
<dbReference type="EMBL" id="JAHLQT010007588">
    <property type="protein sequence ID" value="KAG7174530.1"/>
    <property type="molecule type" value="Genomic_DNA"/>
</dbReference>
<reference evidence="3" key="1">
    <citation type="journal article" date="2021" name="Sci. Adv.">
        <title>The American lobster genome reveals insights on longevity, neural, and immune adaptations.</title>
        <authorList>
            <person name="Polinski J.M."/>
            <person name="Zimin A.V."/>
            <person name="Clark K.F."/>
            <person name="Kohn A.B."/>
            <person name="Sadowski N."/>
            <person name="Timp W."/>
            <person name="Ptitsyn A."/>
            <person name="Khanna P."/>
            <person name="Romanova D.Y."/>
            <person name="Williams P."/>
            <person name="Greenwood S.J."/>
            <person name="Moroz L.L."/>
            <person name="Walt D.R."/>
            <person name="Bodnar A.G."/>
        </authorList>
    </citation>
    <scope>NUCLEOTIDE SEQUENCE</scope>
    <source>
        <strain evidence="3">GMGI-L3</strain>
    </source>
</reference>
<dbReference type="PANTHER" id="PTHR46241:SF1">
    <property type="entry name" value="OUTER DYNEIN ARM-DOCKING COMPLEX SUBUNIT 2"/>
    <property type="match status" value="1"/>
</dbReference>
<evidence type="ECO:0000313" key="3">
    <source>
        <dbReference type="EMBL" id="KAG7174530.1"/>
    </source>
</evidence>
<dbReference type="Proteomes" id="UP000747542">
    <property type="component" value="Unassembled WGS sequence"/>
</dbReference>
<comment type="caution">
    <text evidence="3">The sequence shown here is derived from an EMBL/GenBank/DDBJ whole genome shotgun (WGS) entry which is preliminary data.</text>
</comment>
<organism evidence="3 4">
    <name type="scientific">Homarus americanus</name>
    <name type="common">American lobster</name>
    <dbReference type="NCBI Taxonomy" id="6706"/>
    <lineage>
        <taxon>Eukaryota</taxon>
        <taxon>Metazoa</taxon>
        <taxon>Ecdysozoa</taxon>
        <taxon>Arthropoda</taxon>
        <taxon>Crustacea</taxon>
        <taxon>Multicrustacea</taxon>
        <taxon>Malacostraca</taxon>
        <taxon>Eumalacostraca</taxon>
        <taxon>Eucarida</taxon>
        <taxon>Decapoda</taxon>
        <taxon>Pleocyemata</taxon>
        <taxon>Astacidea</taxon>
        <taxon>Nephropoidea</taxon>
        <taxon>Nephropidae</taxon>
        <taxon>Homarus</taxon>
    </lineage>
</organism>
<dbReference type="Pfam" id="PF00514">
    <property type="entry name" value="Arm"/>
    <property type="match status" value="1"/>
</dbReference>
<sequence length="581" mass="61541">MSSRRPSLAPPGRDSNPGRENNPGRESNPGRDCNAGRDSNPGSTDGRRRSSLRLSQSQMENSDEEAQVEDAEDEVEEEEDEEEEEEDLYQLDLQSAELSTDYWQIHKMVKYLKVGNATCTTIALVGLKDCGLHQEVCQIALKMVGGLEVLLNILRTSNLRCNVGALQVLEAACGHVTTRATVHKLGGLQVLQGLVGHSQVEVQGLAASVLAQVCGLSSARAALIRNDGVATLVALLRVDPNTLSTDTELAVAVEGAARALWACSVCKSGRAALLRAGGLELVGRLLSVSRPTLLVPVVGVIHQCIAEAVFRERVEASGYTSALVKLLHSPFPHLQVLATKALARPSMMPEGGGSVAGTGQPLVNALGDGDGGVAEPEASVLGDLNHYNAEKAAEISPEEEEQKQQVGELQSSSIISEEAQQQEGTETNMLKSGAGAAVGDSELLEAVSEAIWHVSLLPEHVTAVKDLTAVPVLVALLHHNDEKVLTNVVGALGEVAGDPDCCMTLLRGGGVTTLIQLLRRTSDKLLLNVTRALGSCAAEEEALSALLQQDGLRLLWSHLKNPNCRVQASAANAICTCLQQE</sequence>
<feature type="repeat" description="ARM" evidence="1">
    <location>
        <begin position="468"/>
        <end position="510"/>
    </location>
</feature>
<evidence type="ECO:0000313" key="4">
    <source>
        <dbReference type="Proteomes" id="UP000747542"/>
    </source>
</evidence>
<evidence type="ECO:0000256" key="1">
    <source>
        <dbReference type="PROSITE-ProRule" id="PRU00259"/>
    </source>
</evidence>